<proteinExistence type="predicted"/>
<comment type="caution">
    <text evidence="1">The sequence shown here is derived from an EMBL/GenBank/DDBJ whole genome shotgun (WGS) entry which is preliminary data.</text>
</comment>
<dbReference type="EMBL" id="CM056742">
    <property type="protein sequence ID" value="KAJ8678774.1"/>
    <property type="molecule type" value="Genomic_DNA"/>
</dbReference>
<dbReference type="Proteomes" id="UP001239111">
    <property type="component" value="Chromosome 2"/>
</dbReference>
<gene>
    <name evidence="1" type="ORF">QAD02_014561</name>
</gene>
<name>A0ACC2P5A6_9HYME</name>
<protein>
    <submittedName>
        <fullName evidence="1">Uncharacterized protein</fullName>
    </submittedName>
</protein>
<evidence type="ECO:0000313" key="1">
    <source>
        <dbReference type="EMBL" id="KAJ8678774.1"/>
    </source>
</evidence>
<accession>A0ACC2P5A6</accession>
<sequence>MLLQSCWPLAARRWELASAGEVLVDGVPSDAPATKMVDDALYRATRAMLLPALLRCVDVRPDPQDSVPGLFHWIGVTSVGIYDSHGVEAELIKRVQGRNETTCKFWEWEMDAADKESESEGLTWSQSSLSTHSIQSTLSTQSVADHGYCANYEDTIVMQPIRQKPCQNAAGHRIMLKESMHATEAVKTLDDVLDSMNGRISSDKEKQTKFRSPIMEKSDHPSELSFIRLPMQKPKFIDGGSVKKPKDNKLPATPISPPNLTKLTKKF</sequence>
<organism evidence="1 2">
    <name type="scientific">Eretmocerus hayati</name>
    <dbReference type="NCBI Taxonomy" id="131215"/>
    <lineage>
        <taxon>Eukaryota</taxon>
        <taxon>Metazoa</taxon>
        <taxon>Ecdysozoa</taxon>
        <taxon>Arthropoda</taxon>
        <taxon>Hexapoda</taxon>
        <taxon>Insecta</taxon>
        <taxon>Pterygota</taxon>
        <taxon>Neoptera</taxon>
        <taxon>Endopterygota</taxon>
        <taxon>Hymenoptera</taxon>
        <taxon>Apocrita</taxon>
        <taxon>Proctotrupomorpha</taxon>
        <taxon>Chalcidoidea</taxon>
        <taxon>Aphelinidae</taxon>
        <taxon>Aphelininae</taxon>
        <taxon>Eretmocerus</taxon>
    </lineage>
</organism>
<reference evidence="1" key="1">
    <citation type="submission" date="2023-04" db="EMBL/GenBank/DDBJ databases">
        <title>A chromosome-level genome assembly of the parasitoid wasp Eretmocerus hayati.</title>
        <authorList>
            <person name="Zhong Y."/>
            <person name="Liu S."/>
            <person name="Liu Y."/>
        </authorList>
    </citation>
    <scope>NUCLEOTIDE SEQUENCE</scope>
    <source>
        <strain evidence="1">ZJU_SS_LIU_2023</strain>
    </source>
</reference>
<keyword evidence="2" id="KW-1185">Reference proteome</keyword>
<evidence type="ECO:0000313" key="2">
    <source>
        <dbReference type="Proteomes" id="UP001239111"/>
    </source>
</evidence>